<accession>A0AAE8N466</accession>
<organism evidence="2 3">
    <name type="scientific">Cephalotrichum gorgonifer</name>
    <dbReference type="NCBI Taxonomy" id="2041049"/>
    <lineage>
        <taxon>Eukaryota</taxon>
        <taxon>Fungi</taxon>
        <taxon>Dikarya</taxon>
        <taxon>Ascomycota</taxon>
        <taxon>Pezizomycotina</taxon>
        <taxon>Sordariomycetes</taxon>
        <taxon>Hypocreomycetidae</taxon>
        <taxon>Microascales</taxon>
        <taxon>Microascaceae</taxon>
        <taxon>Cephalotrichum</taxon>
    </lineage>
</organism>
<feature type="region of interest" description="Disordered" evidence="1">
    <location>
        <begin position="103"/>
        <end position="247"/>
    </location>
</feature>
<protein>
    <submittedName>
        <fullName evidence="2">Uncharacterized protein</fullName>
    </submittedName>
</protein>
<feature type="compositionally biased region" description="Low complexity" evidence="1">
    <location>
        <begin position="215"/>
        <end position="226"/>
    </location>
</feature>
<dbReference type="Proteomes" id="UP001187682">
    <property type="component" value="Unassembled WGS sequence"/>
</dbReference>
<gene>
    <name evidence="2" type="ORF">DNG_07743</name>
</gene>
<feature type="compositionally biased region" description="Acidic residues" evidence="1">
    <location>
        <begin position="773"/>
        <end position="793"/>
    </location>
</feature>
<evidence type="ECO:0000313" key="2">
    <source>
        <dbReference type="EMBL" id="SPO05058.1"/>
    </source>
</evidence>
<feature type="compositionally biased region" description="Pro residues" evidence="1">
    <location>
        <begin position="165"/>
        <end position="175"/>
    </location>
</feature>
<dbReference type="AlphaFoldDB" id="A0AAE8N466"/>
<dbReference type="EMBL" id="ONZQ02000011">
    <property type="protein sequence ID" value="SPO05058.1"/>
    <property type="molecule type" value="Genomic_DNA"/>
</dbReference>
<reference evidence="2" key="1">
    <citation type="submission" date="2018-03" db="EMBL/GenBank/DDBJ databases">
        <authorList>
            <person name="Guldener U."/>
        </authorList>
    </citation>
    <scope>NUCLEOTIDE SEQUENCE</scope>
</reference>
<keyword evidence="3" id="KW-1185">Reference proteome</keyword>
<evidence type="ECO:0000313" key="3">
    <source>
        <dbReference type="Proteomes" id="UP001187682"/>
    </source>
</evidence>
<feature type="region of interest" description="Disordered" evidence="1">
    <location>
        <begin position="762"/>
        <end position="793"/>
    </location>
</feature>
<proteinExistence type="predicted"/>
<comment type="caution">
    <text evidence="2">The sequence shown here is derived from an EMBL/GenBank/DDBJ whole genome shotgun (WGS) entry which is preliminary data.</text>
</comment>
<feature type="region of interest" description="Disordered" evidence="1">
    <location>
        <begin position="1"/>
        <end position="46"/>
    </location>
</feature>
<name>A0AAE8N466_9PEZI</name>
<sequence>MSSLPRKGSVKANIRPSRQRPVSVEDVPSPVKPPVKQRVGAGLPGNPKAVAMRQVEAEAKSQRQQTVMFVNNIEYSDPVAVKNILDGAAKKAAGNAQLPPALKATASVLHRPRPVPRHKSDEEEEVTAQGYVESPATKGHERTKSNGSVSTRKSIFKANPGSPSQLPPLPPPPKHPGNQIRPRPNNTKSMTFDEKMDIFFPVPPGGGDNARSHFSPVPAAPASRPSFIETDNESGKDKSDRTTKTSFQTQSVVEIVDTRRGLPMNMRNTAKFSIDTETTTAVSQAWLPPVPSIPDIKGLGSLTYEGAKRQSSPVLPYPVDGMPMFADEKSQDDVKKGLQAYPRTTYTQKQDDQELMTIMLDPSQAQRGNMAERESWMADGELAIERPLVAAGEPKIENRWHQRIGKECPTFTNRLENRRSRKMVPPTPLLLRGAANKNMVIIRAAEPSPLESPSEAYQDIQAKLQKLEQPNRDSTGTEGRKEDLLANLEREMGMQEDHWHEMQNGLRDSISTLRTSPARDSMYRPASRMAGQGPANRGSLLKSNAVAQAQLRSPTPPYTDESDDDEVAARVVANQVKPEAKALINASLWKPSAVPRLVTTSVHALWTHPQMSLSQTVGSVTLASLDKVHPSRKTPARAISQPLDKLRSSSLWNKAKKPAAPSGYLWGATAPIRETKSSSRPLTQRPSRKSRRMTLLPDILESPQPLPDKRGTLGLYQFPWGEKSDTAVISAPPPRMSMAMPGTMTTGGSRVAAAFDARSRQMETEEYSSSFFDDYDDEGGSEDDSDFDMDDSDEDFDETTLWEIASLLKTDNIPSKMSLLPSSSESRTRTRGERSVIDENMQGNREDDRADSIIVALDSSILPAPRQTSLWVKPPRPGKTGLGLPQPDVRVWVRYIPVSETRARERPRQEEPALIESRSLWKPRKPTTRQDSLLWGPTVHGATKMWTAPARAQPRNIAGLFNPHHERQSSRATATINESAALHSRRPSRPRIHTEALPVQVSSSLWSVEDLQPRQDINWIATPIESRPHQPLRKHYRRPIASKADWEAALHEAIEASHPRKSKPAFATEQEWAAALNEALFLSRSKGNGSRRPAQEADVATGLWSKPREVEHGHGGLWQPGRTRPVPTWAASVSERTAPHKGRRMPEADKPLPVFLWQKMWRIQDLEPKKPKKDWLDTKSLTKKFKGIQFRY</sequence>
<evidence type="ECO:0000256" key="1">
    <source>
        <dbReference type="SAM" id="MobiDB-lite"/>
    </source>
</evidence>
<feature type="compositionally biased region" description="Basic and acidic residues" evidence="1">
    <location>
        <begin position="233"/>
        <end position="243"/>
    </location>
</feature>